<gene>
    <name evidence="17" type="ORF">MVEG_11375</name>
</gene>
<dbReference type="EC" id="3.4.-.-" evidence="13"/>
<dbReference type="InterPro" id="IPR045175">
    <property type="entry name" value="M28_fam"/>
</dbReference>
<keyword evidence="8 13" id="KW-0378">Hydrolase</keyword>
<reference evidence="17 18" key="1">
    <citation type="submission" date="2011-02" db="EMBL/GenBank/DDBJ databases">
        <title>The Genome Sequence of Mortierella verticillata NRRL 6337.</title>
        <authorList>
            <consortium name="The Broad Institute Genome Sequencing Platform"/>
            <person name="Russ C."/>
            <person name="Cuomo C."/>
            <person name="Burger G."/>
            <person name="Gray M.W."/>
            <person name="Holland P.W.H."/>
            <person name="King N."/>
            <person name="Lang F.B.F."/>
            <person name="Roger A.J."/>
            <person name="Ruiz-Trillo I."/>
            <person name="Young S.K."/>
            <person name="Zeng Q."/>
            <person name="Gargeya S."/>
            <person name="Alvarado L."/>
            <person name="Berlin A."/>
            <person name="Chapman S.B."/>
            <person name="Chen Z."/>
            <person name="Freedman E."/>
            <person name="Gellesch M."/>
            <person name="Goldberg J."/>
            <person name="Griggs A."/>
            <person name="Gujja S."/>
            <person name="Heilman E."/>
            <person name="Heiman D."/>
            <person name="Howarth C."/>
            <person name="Mehta T."/>
            <person name="Neiman D."/>
            <person name="Pearson M."/>
            <person name="Roberts A."/>
            <person name="Saif S."/>
            <person name="Shea T."/>
            <person name="Shenoy N."/>
            <person name="Sisk P."/>
            <person name="Stolte C."/>
            <person name="Sykes S."/>
            <person name="White J."/>
            <person name="Yandava C."/>
            <person name="Haas B."/>
            <person name="Nusbaum C."/>
            <person name="Birren B."/>
        </authorList>
    </citation>
    <scope>NUCLEOTIDE SEQUENCE [LARGE SCALE GENOMIC DNA]</scope>
    <source>
        <strain evidence="17 18">NRRL 6337</strain>
    </source>
</reference>
<feature type="transmembrane region" description="Helical" evidence="15">
    <location>
        <begin position="574"/>
        <end position="596"/>
    </location>
</feature>
<dbReference type="OrthoDB" id="76293at2759"/>
<evidence type="ECO:0000256" key="5">
    <source>
        <dbReference type="ARBA" id="ARBA00022554"/>
    </source>
</evidence>
<evidence type="ECO:0000256" key="14">
    <source>
        <dbReference type="SAM" id="MobiDB-lite"/>
    </source>
</evidence>
<dbReference type="Gene3D" id="3.40.630.10">
    <property type="entry name" value="Zn peptidases"/>
    <property type="match status" value="1"/>
</dbReference>
<comment type="function">
    <text evidence="2">May be involved in vacuolar sorting and osmoregulation.</text>
</comment>
<dbReference type="GO" id="GO:0008235">
    <property type="term" value="F:metalloexopeptidase activity"/>
    <property type="evidence" value="ECO:0007669"/>
    <property type="project" value="InterPro"/>
</dbReference>
<feature type="compositionally biased region" description="Acidic residues" evidence="14">
    <location>
        <begin position="988"/>
        <end position="997"/>
    </location>
</feature>
<keyword evidence="6 13" id="KW-0645">Protease</keyword>
<dbReference type="AlphaFoldDB" id="A0A086TLM3"/>
<keyword evidence="5" id="KW-0926">Vacuole</keyword>
<dbReference type="GO" id="GO:0046872">
    <property type="term" value="F:metal ion binding"/>
    <property type="evidence" value="ECO:0007669"/>
    <property type="project" value="UniProtKB-KW"/>
</dbReference>
<evidence type="ECO:0000256" key="11">
    <source>
        <dbReference type="ARBA" id="ARBA00023049"/>
    </source>
</evidence>
<evidence type="ECO:0000256" key="8">
    <source>
        <dbReference type="ARBA" id="ARBA00022801"/>
    </source>
</evidence>
<evidence type="ECO:0000256" key="12">
    <source>
        <dbReference type="ARBA" id="ARBA00023180"/>
    </source>
</evidence>
<evidence type="ECO:0000256" key="10">
    <source>
        <dbReference type="ARBA" id="ARBA00022989"/>
    </source>
</evidence>
<accession>A0A086TLM3</accession>
<evidence type="ECO:0000256" key="6">
    <source>
        <dbReference type="ARBA" id="ARBA00022670"/>
    </source>
</evidence>
<evidence type="ECO:0000313" key="17">
    <source>
        <dbReference type="EMBL" id="KFH62850.1"/>
    </source>
</evidence>
<evidence type="ECO:0000256" key="7">
    <source>
        <dbReference type="ARBA" id="ARBA00022692"/>
    </source>
</evidence>
<dbReference type="Pfam" id="PF04389">
    <property type="entry name" value="Peptidase_M28"/>
    <property type="match status" value="1"/>
</dbReference>
<evidence type="ECO:0000256" key="4">
    <source>
        <dbReference type="ARBA" id="ARBA00010918"/>
    </source>
</evidence>
<feature type="region of interest" description="Disordered" evidence="14">
    <location>
        <begin position="982"/>
        <end position="1009"/>
    </location>
</feature>
<dbReference type="SUPFAM" id="SSF53187">
    <property type="entry name" value="Zn-dependent exopeptidases"/>
    <property type="match status" value="1"/>
</dbReference>
<dbReference type="GO" id="GO:0005774">
    <property type="term" value="C:vacuolar membrane"/>
    <property type="evidence" value="ECO:0007669"/>
    <property type="project" value="UniProtKB-SubCell"/>
</dbReference>
<keyword evidence="10 15" id="KW-1133">Transmembrane helix</keyword>
<sequence length="1063" mass="118588">MNSPPPITSRANRRRALSLDNPSTPLLGSIGRRRSDRRVRDEVLQRIQRMHVVSRTQCFTMYSVLALVYLAIIGAVFFARRPEGVVPALPEDFPAYETLPGTFNPYTAWEHLEAITKEPHNFNTRANTDVTKKYIRDQFKDLAAEAIAAGRRNVRYEDQDNTTWARIYKSKQQREEEQDPSTTLAQDTLERELVEYVQGDNLLMWVGGVVESEEDGVPVKIEIDVNQPNQNALLVSSHFDSVSTSNGATDDGGGVAVMLALIRHFIHHPVQHTIIFFFNNAEEEGLMGAGSFMGAPPNSNEDLGDGHPWKKFIRAVINLEGAGSGGPSLLFRASDPNIVRHYADNAPYPHASAFANSAFDARLIHSDTDYSIYKQHNLPGLDIAFYHRRSMYHTITDWLPIESLHHMGSNVQATITGMCNSGYLDLLHDSIGLQAPLSPRSWFAGKGVFYDVLGRTMFSTELWTSLLVNLFGLGLGLPILTVVSIYVGWAIKSRKERRRGTSPEPQRAPTHSLRSVLDSSSISQLGHSDEGYTPLSQRSNSLFDHQGESGEHHRGSHSRRSIVRRYVGPVARTTFLIALIIALDLGAIAGLSNGLYNANPMVRFSSPWIVIFGFSIALLFLNTFLVYLFTVIETAIWGPVPIVRGGNQWTFALGVWWWLVVIFIGTGVAGWFKTGALYGTTVLALFSGAAGLLQILLCSWTVSEGVEGVGYSWVFILVTSLLAPGIVVLDLLAVLIFFSHQSMIQSDFGLMYFMYGTALIPITLGAIPTISRARNFKKALLLELLAGLVIFWFITQLDPYTAESPTSLYYYQEYNQTSKTSAVTVATDSGAGYLHKLVKDIPTIRIPTAPTDESSASSPPVDNSCVAVTLLDGFMEQCIYKPERQVFEDDGWVQPIHVDWLDPPTRGVDGWTEGRLQIQALETRMCTVRIPQTSVGHESQLLMDALTDEGKRFETPLNYRPKTLNVFLREWNRPWSITIRVKGLPQDTPDEGDEEGDEGRKKKTPSHKKREPIGVQVVCQYDDWVASPGYATEYNTVRTHIPEWARMRTHTGHLFSVGVDIEF</sequence>
<feature type="transmembrane region" description="Helical" evidence="15">
    <location>
        <begin position="608"/>
        <end position="629"/>
    </location>
</feature>
<feature type="transmembrane region" description="Helical" evidence="15">
    <location>
        <begin position="59"/>
        <end position="79"/>
    </location>
</feature>
<feature type="transmembrane region" description="Helical" evidence="15">
    <location>
        <begin position="779"/>
        <end position="797"/>
    </location>
</feature>
<keyword evidence="15" id="KW-0472">Membrane</keyword>
<dbReference type="PANTHER" id="PTHR12147">
    <property type="entry name" value="METALLOPEPTIDASE M28 FAMILY MEMBER"/>
    <property type="match status" value="1"/>
</dbReference>
<feature type="transmembrane region" description="Helical" evidence="15">
    <location>
        <begin position="714"/>
        <end position="738"/>
    </location>
</feature>
<dbReference type="Proteomes" id="UP000243308">
    <property type="component" value="Unassembled WGS sequence"/>
</dbReference>
<keyword evidence="11" id="KW-0482">Metalloprotease</keyword>
<dbReference type="EMBL" id="KN042430">
    <property type="protein sequence ID" value="KFH62850.1"/>
    <property type="molecule type" value="Genomic_DNA"/>
</dbReference>
<dbReference type="PANTHER" id="PTHR12147:SF58">
    <property type="entry name" value="VACUOLAR MEMBRANE PROTEASE"/>
    <property type="match status" value="1"/>
</dbReference>
<keyword evidence="18" id="KW-1185">Reference proteome</keyword>
<evidence type="ECO:0000313" key="18">
    <source>
        <dbReference type="Proteomes" id="UP000243308"/>
    </source>
</evidence>
<evidence type="ECO:0000256" key="9">
    <source>
        <dbReference type="ARBA" id="ARBA00022833"/>
    </source>
</evidence>
<dbReference type="GO" id="GO:0006508">
    <property type="term" value="P:proteolysis"/>
    <property type="evidence" value="ECO:0007669"/>
    <property type="project" value="UniProtKB-KW"/>
</dbReference>
<feature type="transmembrane region" description="Helical" evidence="15">
    <location>
        <begin position="750"/>
        <end position="767"/>
    </location>
</feature>
<comment type="subcellular location">
    <subcellularLocation>
        <location evidence="3">Vacuole membrane</location>
        <topology evidence="3">Multi-pass membrane protein</topology>
    </subcellularLocation>
</comment>
<evidence type="ECO:0000256" key="1">
    <source>
        <dbReference type="ARBA" id="ARBA00001947"/>
    </source>
</evidence>
<keyword evidence="12" id="KW-0325">Glycoprotein</keyword>
<name>A0A086TLM3_9FUNG</name>
<feature type="transmembrane region" description="Helical" evidence="15">
    <location>
        <begin position="678"/>
        <end position="702"/>
    </location>
</feature>
<organism evidence="17 18">
    <name type="scientific">Podila verticillata NRRL 6337</name>
    <dbReference type="NCBI Taxonomy" id="1069443"/>
    <lineage>
        <taxon>Eukaryota</taxon>
        <taxon>Fungi</taxon>
        <taxon>Fungi incertae sedis</taxon>
        <taxon>Mucoromycota</taxon>
        <taxon>Mortierellomycotina</taxon>
        <taxon>Mortierellomycetes</taxon>
        <taxon>Mortierellales</taxon>
        <taxon>Mortierellaceae</taxon>
        <taxon>Podila</taxon>
    </lineage>
</organism>
<feature type="transmembrane region" description="Helical" evidence="15">
    <location>
        <begin position="466"/>
        <end position="489"/>
    </location>
</feature>
<keyword evidence="13" id="KW-0479">Metal-binding</keyword>
<protein>
    <recommendedName>
        <fullName evidence="13">Peptide hydrolase</fullName>
        <ecNumber evidence="13">3.4.-.-</ecNumber>
    </recommendedName>
</protein>
<comment type="similarity">
    <text evidence="4 13">Belongs to the peptidase M28 family.</text>
</comment>
<evidence type="ECO:0000256" key="3">
    <source>
        <dbReference type="ARBA" id="ARBA00004128"/>
    </source>
</evidence>
<dbReference type="InterPro" id="IPR007484">
    <property type="entry name" value="Peptidase_M28"/>
</dbReference>
<evidence type="ECO:0000256" key="15">
    <source>
        <dbReference type="SAM" id="Phobius"/>
    </source>
</evidence>
<feature type="domain" description="Peptidase M28" evidence="16">
    <location>
        <begin position="226"/>
        <end position="410"/>
    </location>
</feature>
<comment type="cofactor">
    <cofactor evidence="1">
        <name>Zn(2+)</name>
        <dbReference type="ChEBI" id="CHEBI:29105"/>
    </cofactor>
</comment>
<keyword evidence="7 15" id="KW-0812">Transmembrane</keyword>
<evidence type="ECO:0000256" key="2">
    <source>
        <dbReference type="ARBA" id="ARBA00003273"/>
    </source>
</evidence>
<feature type="region of interest" description="Disordered" evidence="14">
    <location>
        <begin position="496"/>
        <end position="517"/>
    </location>
</feature>
<evidence type="ECO:0000256" key="13">
    <source>
        <dbReference type="RuleBase" id="RU361240"/>
    </source>
</evidence>
<evidence type="ECO:0000259" key="16">
    <source>
        <dbReference type="Pfam" id="PF04389"/>
    </source>
</evidence>
<proteinExistence type="inferred from homology"/>
<keyword evidence="9 13" id="KW-0862">Zinc</keyword>
<feature type="transmembrane region" description="Helical" evidence="15">
    <location>
        <begin position="649"/>
        <end position="672"/>
    </location>
</feature>